<keyword evidence="2" id="KW-1185">Reference proteome</keyword>
<dbReference type="EMBL" id="JACHFJ010000001">
    <property type="protein sequence ID" value="MBB5371782.1"/>
    <property type="molecule type" value="Genomic_DNA"/>
</dbReference>
<proteinExistence type="predicted"/>
<dbReference type="AlphaFoldDB" id="A0A840VN62"/>
<sequence>MTHCTAWSAELPDLLEERFASAVAGKSGLVVVPVAQRPFPLWLRAGTGDADAATASFDPQMNGLKFVHEPRRVLEIGARAGYRSVALAHAYPGAEIIATEPNAAFQRVAVLNTVPYGNVTVLNLAIGTDNARHDFFGREGEAGYPALMRHEAGQITATPLAHLLNHRRWNDVDTIILTPDAASIGILDQPLPRRVRLLAVETGGATLPPETMAKLPMAEFLTMISGDYVLFYRRALQKVLPEPPRATPVYMPDGPLQRLTLENVSADPPGFFQVGREGFRLHPNPYGAPLARVTMTQRNLDFAELQVSMRVVREESASVRFKVEMLGETGTILASAMEVVPGGKARGVVLQLPEYRGPCSIAFSTQMAEHGASNHAAWAEFISATFV</sequence>
<name>A0A840VN62_9PROT</name>
<dbReference type="RefSeq" id="WP_183264816.1">
    <property type="nucleotide sequence ID" value="NZ_JACHFJ010000001.1"/>
</dbReference>
<gene>
    <name evidence="1" type="ORF">HNP71_000006</name>
</gene>
<dbReference type="Gene3D" id="3.40.50.150">
    <property type="entry name" value="Vaccinia Virus protein VP39"/>
    <property type="match status" value="1"/>
</dbReference>
<evidence type="ECO:0000313" key="2">
    <source>
        <dbReference type="Proteomes" id="UP000553706"/>
    </source>
</evidence>
<dbReference type="SUPFAM" id="SSF53335">
    <property type="entry name" value="S-adenosyl-L-methionine-dependent methyltransferases"/>
    <property type="match status" value="1"/>
</dbReference>
<accession>A0A840VN62</accession>
<reference evidence="1 2" key="1">
    <citation type="submission" date="2020-08" db="EMBL/GenBank/DDBJ databases">
        <title>Genomic Encyclopedia of Type Strains, Phase IV (KMG-IV): sequencing the most valuable type-strain genomes for metagenomic binning, comparative biology and taxonomic classification.</title>
        <authorList>
            <person name="Goeker M."/>
        </authorList>
    </citation>
    <scope>NUCLEOTIDE SEQUENCE [LARGE SCALE GENOMIC DNA]</scope>
    <source>
        <strain evidence="1 2">DSM 27026</strain>
    </source>
</reference>
<organism evidence="1 2">
    <name type="scientific">Acidocella aromatica</name>
    <dbReference type="NCBI Taxonomy" id="1303579"/>
    <lineage>
        <taxon>Bacteria</taxon>
        <taxon>Pseudomonadati</taxon>
        <taxon>Pseudomonadota</taxon>
        <taxon>Alphaproteobacteria</taxon>
        <taxon>Acetobacterales</taxon>
        <taxon>Acidocellaceae</taxon>
        <taxon>Acidocella</taxon>
    </lineage>
</organism>
<protein>
    <recommendedName>
        <fullName evidence="3">Methyltransferase FkbM domain-containing protein</fullName>
    </recommendedName>
</protein>
<comment type="caution">
    <text evidence="1">The sequence shown here is derived from an EMBL/GenBank/DDBJ whole genome shotgun (WGS) entry which is preliminary data.</text>
</comment>
<dbReference type="Proteomes" id="UP000553706">
    <property type="component" value="Unassembled WGS sequence"/>
</dbReference>
<evidence type="ECO:0008006" key="3">
    <source>
        <dbReference type="Google" id="ProtNLM"/>
    </source>
</evidence>
<evidence type="ECO:0000313" key="1">
    <source>
        <dbReference type="EMBL" id="MBB5371782.1"/>
    </source>
</evidence>
<dbReference type="InterPro" id="IPR029063">
    <property type="entry name" value="SAM-dependent_MTases_sf"/>
</dbReference>